<gene>
    <name evidence="1" type="ORF">ACFFIA_29385</name>
</gene>
<proteinExistence type="predicted"/>
<keyword evidence="2" id="KW-1185">Reference proteome</keyword>
<sequence length="54" mass="5929">MNETPLGGAGHDAGHYAEAIWVDTPGVTSARLEDFSYAHRRRPLHPFEPEASLP</sequence>
<dbReference type="Proteomes" id="UP001589867">
    <property type="component" value="Unassembled WGS sequence"/>
</dbReference>
<protein>
    <submittedName>
        <fullName evidence="1">Uncharacterized protein</fullName>
    </submittedName>
</protein>
<accession>A0ABV6MBH4</accession>
<dbReference type="RefSeq" id="WP_377256773.1">
    <property type="nucleotide sequence ID" value="NZ_JBHLUH010000061.1"/>
</dbReference>
<organism evidence="1 2">
    <name type="scientific">Phytohabitans kaempferiae</name>
    <dbReference type="NCBI Taxonomy" id="1620943"/>
    <lineage>
        <taxon>Bacteria</taxon>
        <taxon>Bacillati</taxon>
        <taxon>Actinomycetota</taxon>
        <taxon>Actinomycetes</taxon>
        <taxon>Micromonosporales</taxon>
        <taxon>Micromonosporaceae</taxon>
    </lineage>
</organism>
<evidence type="ECO:0000313" key="2">
    <source>
        <dbReference type="Proteomes" id="UP001589867"/>
    </source>
</evidence>
<name>A0ABV6MBH4_9ACTN</name>
<evidence type="ECO:0000313" key="1">
    <source>
        <dbReference type="EMBL" id="MFC0531768.1"/>
    </source>
</evidence>
<reference evidence="1 2" key="1">
    <citation type="submission" date="2024-09" db="EMBL/GenBank/DDBJ databases">
        <authorList>
            <person name="Sun Q."/>
            <person name="Mori K."/>
        </authorList>
    </citation>
    <scope>NUCLEOTIDE SEQUENCE [LARGE SCALE GENOMIC DNA]</scope>
    <source>
        <strain evidence="1 2">TBRC 3947</strain>
    </source>
</reference>
<comment type="caution">
    <text evidence="1">The sequence shown here is derived from an EMBL/GenBank/DDBJ whole genome shotgun (WGS) entry which is preliminary data.</text>
</comment>
<dbReference type="EMBL" id="JBHLUH010000061">
    <property type="protein sequence ID" value="MFC0531768.1"/>
    <property type="molecule type" value="Genomic_DNA"/>
</dbReference>